<organism evidence="1 2">
    <name type="scientific">Nesidiocoris tenuis</name>
    <dbReference type="NCBI Taxonomy" id="355587"/>
    <lineage>
        <taxon>Eukaryota</taxon>
        <taxon>Metazoa</taxon>
        <taxon>Ecdysozoa</taxon>
        <taxon>Arthropoda</taxon>
        <taxon>Hexapoda</taxon>
        <taxon>Insecta</taxon>
        <taxon>Pterygota</taxon>
        <taxon>Neoptera</taxon>
        <taxon>Paraneoptera</taxon>
        <taxon>Hemiptera</taxon>
        <taxon>Heteroptera</taxon>
        <taxon>Panheteroptera</taxon>
        <taxon>Cimicomorpha</taxon>
        <taxon>Miridae</taxon>
        <taxon>Dicyphina</taxon>
        <taxon>Nesidiocoris</taxon>
    </lineage>
</organism>
<reference evidence="1 2" key="1">
    <citation type="submission" date="2023-09" db="EMBL/GenBank/DDBJ databases">
        <title>Nesidiocoris tenuis whole genome shotgun sequence.</title>
        <authorList>
            <person name="Shibata T."/>
            <person name="Shimoda M."/>
            <person name="Kobayashi T."/>
            <person name="Uehara T."/>
        </authorList>
    </citation>
    <scope>NUCLEOTIDE SEQUENCE [LARGE SCALE GENOMIC DNA]</scope>
    <source>
        <strain evidence="1 2">Japan</strain>
    </source>
</reference>
<dbReference type="EMBL" id="AP028910">
    <property type="protein sequence ID" value="BES89848.1"/>
    <property type="molecule type" value="Genomic_DNA"/>
</dbReference>
<keyword evidence="2" id="KW-1185">Reference proteome</keyword>
<proteinExistence type="predicted"/>
<sequence>MTPPETAAYLWYQLLGEWDSPNTDTLREVEVLANRLNRILSASPPDVQVARAGIEKFMIKVNEARRAGPVARAEVAEHWEGFPENIAEPSNQYLVFGEARAQFLRWWTILNLDDNQTNALTTLVRAGNADGRWTNQG</sequence>
<evidence type="ECO:0000313" key="1">
    <source>
        <dbReference type="EMBL" id="BES89848.1"/>
    </source>
</evidence>
<protein>
    <submittedName>
        <fullName evidence="1">Uncharacterized protein</fullName>
    </submittedName>
</protein>
<gene>
    <name evidence="1" type="ORF">NTJ_02655</name>
</gene>
<name>A0ABN7AC34_9HEMI</name>
<accession>A0ABN7AC34</accession>
<evidence type="ECO:0000313" key="2">
    <source>
        <dbReference type="Proteomes" id="UP001307889"/>
    </source>
</evidence>
<dbReference type="Proteomes" id="UP001307889">
    <property type="component" value="Chromosome 2"/>
</dbReference>